<protein>
    <recommendedName>
        <fullName evidence="7">TEA domain-containing protein</fullName>
    </recommendedName>
</protein>
<dbReference type="GO" id="GO:0005667">
    <property type="term" value="C:transcription regulator complex"/>
    <property type="evidence" value="ECO:0007669"/>
    <property type="project" value="TreeGrafter"/>
</dbReference>
<dbReference type="InterPro" id="IPR038096">
    <property type="entry name" value="TEA/ATTS_sf"/>
</dbReference>
<dbReference type="PANTHER" id="PTHR11834:SF0">
    <property type="entry name" value="PROTEIN SCALLOPED"/>
    <property type="match status" value="1"/>
</dbReference>
<feature type="domain" description="TEA" evidence="7">
    <location>
        <begin position="72"/>
        <end position="146"/>
    </location>
</feature>
<dbReference type="GO" id="GO:0005634">
    <property type="term" value="C:nucleus"/>
    <property type="evidence" value="ECO:0007669"/>
    <property type="project" value="UniProtKB-SubCell"/>
</dbReference>
<keyword evidence="5" id="KW-0539">Nucleus</keyword>
<dbReference type="GO" id="GO:0000981">
    <property type="term" value="F:DNA-binding transcription factor activity, RNA polymerase II-specific"/>
    <property type="evidence" value="ECO:0007669"/>
    <property type="project" value="TreeGrafter"/>
</dbReference>
<dbReference type="STRING" id="52247.A0A4T0WV25"/>
<evidence type="ECO:0000256" key="4">
    <source>
        <dbReference type="ARBA" id="ARBA00023163"/>
    </source>
</evidence>
<gene>
    <name evidence="8" type="ORF">CANINC_004774</name>
</gene>
<dbReference type="PROSITE" id="PS51088">
    <property type="entry name" value="TEA_2"/>
    <property type="match status" value="1"/>
</dbReference>
<sequence>MSGNEANSLESTQCPFNALSLQGNHVNEGGDGYNSDATIEEENYHATDSTETKKRLNHMDDSYLSTDTRTKRVRVNTQWPDDVQEAFEEAISLIPKKTLKNIKINGTTQGRNQYISMYIRYKTGIHRTSKQVSSHIQGLCSSKREYPMKKFLIEGPDENDSVIAKFSQLFSKIMQEQQVTSDIKTDIVEKYEQRTLGNQFTSSVLFSQDNCIDFKKIDMCYVNFNVLKDSHVFSKANDSTYGQVKQESIDLSQFLKKYPNFHHILNIFDTTLTSIKPECPLITIDVPFLLPFLESDLLSGNYNFSARFTVTGMPKNISYNIVTVVMKGGKIVETNINQLSYSASKSKTDHTFNVDIASKYWKKVFSGKHQYGSIGGISDIEFDVNYTSIFQYILDSSFPIDQNFHIGLLNCSMIKCLLVWDFKVSTDIIRDKLRITKVKEFSNSKSPQKSLTIGTSIDGTFKLSTPLSIIAEQRRNGVKPLTFVKPCVSTDSPLSAKHLKFLSNESQGLQSLLTPPHTAFPCILNELEPHKQAGITDNFISQDIFNNITQQKILENDIATDKEKFCDDEILDQSLEDYKNIFSSPNLQMYDFL</sequence>
<keyword evidence="9" id="KW-1185">Reference proteome</keyword>
<reference evidence="8 9" key="1">
    <citation type="journal article" date="2019" name="Front. Genet.">
        <title>Whole-Genome Sequencing of the Opportunistic Yeast Pathogen Candida inconspicua Uncovers Its Hybrid Origin.</title>
        <authorList>
            <person name="Mixao V."/>
            <person name="Hansen A.P."/>
            <person name="Saus E."/>
            <person name="Boekhout T."/>
            <person name="Lass-Florl C."/>
            <person name="Gabaldon T."/>
        </authorList>
    </citation>
    <scope>NUCLEOTIDE SEQUENCE [LARGE SCALE GENOMIC DNA]</scope>
    <source>
        <strain evidence="8 9">CBS 180</strain>
    </source>
</reference>
<proteinExistence type="inferred from homology"/>
<feature type="DNA-binding region" description="TEA" evidence="6">
    <location>
        <begin position="72"/>
        <end position="146"/>
    </location>
</feature>
<evidence type="ECO:0000313" key="8">
    <source>
        <dbReference type="EMBL" id="TID14128.1"/>
    </source>
</evidence>
<evidence type="ECO:0000256" key="2">
    <source>
        <dbReference type="ARBA" id="ARBA00008421"/>
    </source>
</evidence>
<dbReference type="Pfam" id="PF01285">
    <property type="entry name" value="TEA"/>
    <property type="match status" value="1"/>
</dbReference>
<dbReference type="EMBL" id="SELW01000665">
    <property type="protein sequence ID" value="TID14128.1"/>
    <property type="molecule type" value="Genomic_DNA"/>
</dbReference>
<dbReference type="InterPro" id="IPR050937">
    <property type="entry name" value="TEC1_TEAD_TF"/>
</dbReference>
<organism evidence="8 9">
    <name type="scientific">Pichia inconspicua</name>
    <dbReference type="NCBI Taxonomy" id="52247"/>
    <lineage>
        <taxon>Eukaryota</taxon>
        <taxon>Fungi</taxon>
        <taxon>Dikarya</taxon>
        <taxon>Ascomycota</taxon>
        <taxon>Saccharomycotina</taxon>
        <taxon>Pichiomycetes</taxon>
        <taxon>Pichiales</taxon>
        <taxon>Pichiaceae</taxon>
        <taxon>Pichia</taxon>
    </lineage>
</organism>
<evidence type="ECO:0000259" key="7">
    <source>
        <dbReference type="PROSITE" id="PS51088"/>
    </source>
</evidence>
<name>A0A4T0WV25_9ASCO</name>
<evidence type="ECO:0000256" key="3">
    <source>
        <dbReference type="ARBA" id="ARBA00023015"/>
    </source>
</evidence>
<comment type="caution">
    <text evidence="8">The sequence shown here is derived from an EMBL/GenBank/DDBJ whole genome shotgun (WGS) entry which is preliminary data.</text>
</comment>
<accession>A0A4T0WV25</accession>
<evidence type="ECO:0000256" key="6">
    <source>
        <dbReference type="PROSITE-ProRule" id="PRU00505"/>
    </source>
</evidence>
<dbReference type="Gene3D" id="6.10.20.40">
    <property type="entry name" value="TEA/ATTS domain"/>
    <property type="match status" value="1"/>
</dbReference>
<dbReference type="AlphaFoldDB" id="A0A4T0WV25"/>
<dbReference type="PANTHER" id="PTHR11834">
    <property type="entry name" value="TRANSCRIPTIONAL ENHANCER FACTOR TEF RELATED"/>
    <property type="match status" value="1"/>
</dbReference>
<dbReference type="InterPro" id="IPR000818">
    <property type="entry name" value="TEA/ATTS_dom"/>
</dbReference>
<evidence type="ECO:0000313" key="9">
    <source>
        <dbReference type="Proteomes" id="UP000307173"/>
    </source>
</evidence>
<dbReference type="SMART" id="SM00426">
    <property type="entry name" value="TEA"/>
    <property type="match status" value="1"/>
</dbReference>
<keyword evidence="3" id="KW-0805">Transcription regulation</keyword>
<dbReference type="Proteomes" id="UP000307173">
    <property type="component" value="Unassembled WGS sequence"/>
</dbReference>
<dbReference type="PRINTS" id="PR00065">
    <property type="entry name" value="TEADOMAIN"/>
</dbReference>
<comment type="subcellular location">
    <subcellularLocation>
        <location evidence="1">Nucleus</location>
    </subcellularLocation>
</comment>
<dbReference type="GO" id="GO:0000978">
    <property type="term" value="F:RNA polymerase II cis-regulatory region sequence-specific DNA binding"/>
    <property type="evidence" value="ECO:0007669"/>
    <property type="project" value="TreeGrafter"/>
</dbReference>
<evidence type="ECO:0000256" key="1">
    <source>
        <dbReference type="ARBA" id="ARBA00004123"/>
    </source>
</evidence>
<dbReference type="OrthoDB" id="10006572at2759"/>
<keyword evidence="4" id="KW-0804">Transcription</keyword>
<evidence type="ECO:0000256" key="5">
    <source>
        <dbReference type="ARBA" id="ARBA00023242"/>
    </source>
</evidence>
<comment type="similarity">
    <text evidence="2">Belongs to the TEC1 family.</text>
</comment>